<sequence>MPVLLSAGRTVWMAHPDGSWARAITESPRALPTVHQGGPRRLWVLLEDVLDRLITGGELAVHGARVTITPEGQATLSRGGWSATL</sequence>
<evidence type="ECO:0000313" key="1">
    <source>
        <dbReference type="EMBL" id="WND23535.1"/>
    </source>
</evidence>
<organism evidence="1 2">
    <name type="scientific">Streptomyces violaceus</name>
    <name type="common">Streptomyces venezuelae</name>
    <dbReference type="NCBI Taxonomy" id="1936"/>
    <lineage>
        <taxon>Bacteria</taxon>
        <taxon>Bacillati</taxon>
        <taxon>Actinomycetota</taxon>
        <taxon>Actinomycetes</taxon>
        <taxon>Kitasatosporales</taxon>
        <taxon>Streptomycetaceae</taxon>
        <taxon>Streptomyces</taxon>
    </lineage>
</organism>
<keyword evidence="2" id="KW-1185">Reference proteome</keyword>
<proteinExistence type="predicted"/>
<name>A0ABY9UP23_STRVL</name>
<gene>
    <name evidence="1" type="ORF">RI060_42195</name>
</gene>
<accession>A0ABY9UP23</accession>
<reference evidence="1 2" key="1">
    <citation type="submission" date="2023-09" db="EMBL/GenBank/DDBJ databases">
        <title>The genome sequence of Streptomyces anthocyanicus.</title>
        <authorList>
            <person name="Mo P."/>
        </authorList>
    </citation>
    <scope>NUCLEOTIDE SEQUENCE [LARGE SCALE GENOMIC DNA]</scope>
    <source>
        <strain evidence="1 2">JCM 4387</strain>
    </source>
</reference>
<protein>
    <submittedName>
        <fullName evidence="1">Uncharacterized protein</fullName>
    </submittedName>
</protein>
<dbReference type="EMBL" id="CP134213">
    <property type="protein sequence ID" value="WND23535.1"/>
    <property type="molecule type" value="Genomic_DNA"/>
</dbReference>
<dbReference type="Proteomes" id="UP001249394">
    <property type="component" value="Chromosome"/>
</dbReference>
<evidence type="ECO:0000313" key="2">
    <source>
        <dbReference type="Proteomes" id="UP001249394"/>
    </source>
</evidence>